<gene>
    <name evidence="2" type="ORF">C1J01_06990</name>
</gene>
<dbReference type="AlphaFoldDB" id="A0A2W2F808"/>
<dbReference type="SUPFAM" id="SSF109854">
    <property type="entry name" value="DinB/YfiT-like putative metalloenzymes"/>
    <property type="match status" value="1"/>
</dbReference>
<reference evidence="2 3" key="1">
    <citation type="submission" date="2018-01" db="EMBL/GenBank/DDBJ databases">
        <title>Draft genome sequence of Nonomuraea sp. KC333.</title>
        <authorList>
            <person name="Sahin N."/>
            <person name="Saygin H."/>
            <person name="Ay H."/>
        </authorList>
    </citation>
    <scope>NUCLEOTIDE SEQUENCE [LARGE SCALE GENOMIC DNA]</scope>
    <source>
        <strain evidence="2 3">KC333</strain>
    </source>
</reference>
<name>A0A2W2F808_9ACTN</name>
<proteinExistence type="predicted"/>
<dbReference type="OrthoDB" id="5022306at2"/>
<evidence type="ECO:0000259" key="1">
    <source>
        <dbReference type="Pfam" id="PF12867"/>
    </source>
</evidence>
<dbReference type="InterPro" id="IPR024775">
    <property type="entry name" value="DinB-like"/>
</dbReference>
<accession>A0A2W2F808</accession>
<dbReference type="Proteomes" id="UP000249304">
    <property type="component" value="Unassembled WGS sequence"/>
</dbReference>
<feature type="domain" description="DinB-like" evidence="1">
    <location>
        <begin position="10"/>
        <end position="167"/>
    </location>
</feature>
<keyword evidence="3" id="KW-1185">Reference proteome</keyword>
<sequence length="179" mass="20205">MTEPERLRWQLDVSWSLLSLHLKQVTDEEALWEPAANCWSVRRQPDGTWAADWAVPEPEPIPALSVGWVMWHIGFWWTHAHTQCFGRPDAALDWSRAAALTPWPGDVASAIAWLTDCHDRWTTALTSLTEADLDSTERTGWFADGSLSLGHVLGWANLELMKNAAEIGTLRHLRNADRA</sequence>
<organism evidence="2 3">
    <name type="scientific">Nonomuraea aridisoli</name>
    <dbReference type="NCBI Taxonomy" id="2070368"/>
    <lineage>
        <taxon>Bacteria</taxon>
        <taxon>Bacillati</taxon>
        <taxon>Actinomycetota</taxon>
        <taxon>Actinomycetes</taxon>
        <taxon>Streptosporangiales</taxon>
        <taxon>Streptosporangiaceae</taxon>
        <taxon>Nonomuraea</taxon>
    </lineage>
</organism>
<dbReference type="RefSeq" id="WP_111177252.1">
    <property type="nucleotide sequence ID" value="NZ_POUD01000018.1"/>
</dbReference>
<evidence type="ECO:0000313" key="2">
    <source>
        <dbReference type="EMBL" id="PZG21198.1"/>
    </source>
</evidence>
<comment type="caution">
    <text evidence="2">The sequence shown here is derived from an EMBL/GenBank/DDBJ whole genome shotgun (WGS) entry which is preliminary data.</text>
</comment>
<dbReference type="Pfam" id="PF12867">
    <property type="entry name" value="DinB_2"/>
    <property type="match status" value="1"/>
</dbReference>
<dbReference type="EMBL" id="POUD01000018">
    <property type="protein sequence ID" value="PZG21198.1"/>
    <property type="molecule type" value="Genomic_DNA"/>
</dbReference>
<protein>
    <submittedName>
        <fullName evidence="2">Damage-inducible protein DinB</fullName>
    </submittedName>
</protein>
<dbReference type="InterPro" id="IPR034660">
    <property type="entry name" value="DinB/YfiT-like"/>
</dbReference>
<evidence type="ECO:0000313" key="3">
    <source>
        <dbReference type="Proteomes" id="UP000249304"/>
    </source>
</evidence>